<proteinExistence type="predicted"/>
<accession>A0ACC2TBX6</accession>
<dbReference type="Proteomes" id="UP001165960">
    <property type="component" value="Unassembled WGS sequence"/>
</dbReference>
<protein>
    <submittedName>
        <fullName evidence="1">Uncharacterized protein</fullName>
    </submittedName>
</protein>
<sequence length="146" mass="16168">MSLISDSTKLKVSSVLNKEMRTYGKDRLVDRNPETCWNSDTGLPQSILIDFGAAVTPSSLRITFQGGFVGLTGQLSVALETDLTCYHPINQVYFDDINLQQNAQISLDQVPASLLEQASGINRLKITFTESSDFFGRITIYDLDIV</sequence>
<keyword evidence="2" id="KW-1185">Reference proteome</keyword>
<comment type="caution">
    <text evidence="1">The sequence shown here is derived from an EMBL/GenBank/DDBJ whole genome shotgun (WGS) entry which is preliminary data.</text>
</comment>
<dbReference type="EMBL" id="QTSX02003044">
    <property type="protein sequence ID" value="KAJ9072160.1"/>
    <property type="molecule type" value="Genomic_DNA"/>
</dbReference>
<evidence type="ECO:0000313" key="1">
    <source>
        <dbReference type="EMBL" id="KAJ9072160.1"/>
    </source>
</evidence>
<gene>
    <name evidence="1" type="ORF">DSO57_1030114</name>
</gene>
<evidence type="ECO:0000313" key="2">
    <source>
        <dbReference type="Proteomes" id="UP001165960"/>
    </source>
</evidence>
<organism evidence="1 2">
    <name type="scientific">Entomophthora muscae</name>
    <dbReference type="NCBI Taxonomy" id="34485"/>
    <lineage>
        <taxon>Eukaryota</taxon>
        <taxon>Fungi</taxon>
        <taxon>Fungi incertae sedis</taxon>
        <taxon>Zoopagomycota</taxon>
        <taxon>Entomophthoromycotina</taxon>
        <taxon>Entomophthoromycetes</taxon>
        <taxon>Entomophthorales</taxon>
        <taxon>Entomophthoraceae</taxon>
        <taxon>Entomophthora</taxon>
    </lineage>
</organism>
<reference evidence="1" key="1">
    <citation type="submission" date="2022-04" db="EMBL/GenBank/DDBJ databases">
        <title>Genome of the entomopathogenic fungus Entomophthora muscae.</title>
        <authorList>
            <person name="Elya C."/>
            <person name="Lovett B.R."/>
            <person name="Lee E."/>
            <person name="Macias A.M."/>
            <person name="Hajek A.E."/>
            <person name="De Bivort B.L."/>
            <person name="Kasson M.T."/>
            <person name="De Fine Licht H.H."/>
            <person name="Stajich J.E."/>
        </authorList>
    </citation>
    <scope>NUCLEOTIDE SEQUENCE</scope>
    <source>
        <strain evidence="1">Berkeley</strain>
    </source>
</reference>
<name>A0ACC2TBX6_9FUNG</name>